<evidence type="ECO:0008006" key="4">
    <source>
        <dbReference type="Google" id="ProtNLM"/>
    </source>
</evidence>
<protein>
    <recommendedName>
        <fullName evidence="4">PEP-CTERM protein-sorting domain-containing protein</fullName>
    </recommendedName>
</protein>
<dbReference type="EMBL" id="PUIB01000019">
    <property type="protein sequence ID" value="PQO31782.1"/>
    <property type="molecule type" value="Genomic_DNA"/>
</dbReference>
<evidence type="ECO:0000313" key="2">
    <source>
        <dbReference type="EMBL" id="PQO31782.1"/>
    </source>
</evidence>
<accession>A0A2S8FHZ8</accession>
<gene>
    <name evidence="2" type="ORF">C5Y98_20455</name>
</gene>
<proteinExistence type="predicted"/>
<evidence type="ECO:0000313" key="3">
    <source>
        <dbReference type="Proteomes" id="UP000239388"/>
    </source>
</evidence>
<comment type="caution">
    <text evidence="2">The sequence shown here is derived from an EMBL/GenBank/DDBJ whole genome shotgun (WGS) entry which is preliminary data.</text>
</comment>
<reference evidence="2 3" key="1">
    <citation type="submission" date="2018-02" db="EMBL/GenBank/DDBJ databases">
        <title>Comparative genomes isolates from brazilian mangrove.</title>
        <authorList>
            <person name="Araujo J.E."/>
            <person name="Taketani R.G."/>
            <person name="Silva M.C.P."/>
            <person name="Loureco M.V."/>
            <person name="Andreote F.D."/>
        </authorList>
    </citation>
    <scope>NUCLEOTIDE SEQUENCE [LARGE SCALE GENOMIC DNA]</scope>
    <source>
        <strain evidence="2 3">NAP PRIS-MGV</strain>
    </source>
</reference>
<evidence type="ECO:0000256" key="1">
    <source>
        <dbReference type="SAM" id="SignalP"/>
    </source>
</evidence>
<organism evidence="2 3">
    <name type="scientific">Blastopirellula marina</name>
    <dbReference type="NCBI Taxonomy" id="124"/>
    <lineage>
        <taxon>Bacteria</taxon>
        <taxon>Pseudomonadati</taxon>
        <taxon>Planctomycetota</taxon>
        <taxon>Planctomycetia</taxon>
        <taxon>Pirellulales</taxon>
        <taxon>Pirellulaceae</taxon>
        <taxon>Blastopirellula</taxon>
    </lineage>
</organism>
<dbReference type="AlphaFoldDB" id="A0A2S8FHZ8"/>
<feature type="chain" id="PRO_5015423194" description="PEP-CTERM protein-sorting domain-containing protein" evidence="1">
    <location>
        <begin position="27"/>
        <end position="226"/>
    </location>
</feature>
<dbReference type="RefSeq" id="WP_105356992.1">
    <property type="nucleotide sequence ID" value="NZ_PUIB01000019.1"/>
</dbReference>
<feature type="signal peptide" evidence="1">
    <location>
        <begin position="1"/>
        <end position="26"/>
    </location>
</feature>
<keyword evidence="1" id="KW-0732">Signal</keyword>
<sequence>MNPTQVILLLLVAAAHACFTTAESQAGTLYRNYSGGNPQDNFPSNGNYNWFASLGGESSLDLSDFTFYVPDARYGTSYSYSGRRDRDRDRHDSPTFTAISYDPQHPDRLYNAIMGQEIAGFRYHGSKQLDYYVVRSDNDYSVWKYEPGFNQLSYESDHHHDNHRYQISYVSFCGYEPPPTPPTCEPTPPDCPTPTPVPGSLALLATGVVGLGAVVRRNRKPQSGAA</sequence>
<name>A0A2S8FHZ8_9BACT</name>
<dbReference type="Proteomes" id="UP000239388">
    <property type="component" value="Unassembled WGS sequence"/>
</dbReference>